<protein>
    <submittedName>
        <fullName evidence="2">Uncharacterized protein</fullName>
    </submittedName>
</protein>
<gene>
    <name evidence="2" type="ORF">SOCEGT47_032170</name>
</gene>
<evidence type="ECO:0000256" key="1">
    <source>
        <dbReference type="SAM" id="MobiDB-lite"/>
    </source>
</evidence>
<feature type="region of interest" description="Disordered" evidence="1">
    <location>
        <begin position="22"/>
        <end position="53"/>
    </location>
</feature>
<reference evidence="2 3" key="1">
    <citation type="submission" date="2015-09" db="EMBL/GenBank/DDBJ databases">
        <title>Sorangium comparison.</title>
        <authorList>
            <person name="Zaburannyi N."/>
            <person name="Bunk B."/>
            <person name="Overmann J."/>
            <person name="Mueller R."/>
        </authorList>
    </citation>
    <scope>NUCLEOTIDE SEQUENCE [LARGE SCALE GENOMIC DNA]</scope>
    <source>
        <strain evidence="2 3">So ceGT47</strain>
    </source>
</reference>
<evidence type="ECO:0000313" key="2">
    <source>
        <dbReference type="EMBL" id="AUX22711.1"/>
    </source>
</evidence>
<dbReference type="PROSITE" id="PS51257">
    <property type="entry name" value="PROKAR_LIPOPROTEIN"/>
    <property type="match status" value="1"/>
</dbReference>
<dbReference type="EMBL" id="CP012670">
    <property type="protein sequence ID" value="AUX22711.1"/>
    <property type="molecule type" value="Genomic_DNA"/>
</dbReference>
<sequence>MDLGLARTASMLLATGVMSLVGCQGEPPDGQGAGGDSGDSGSSSSGQGGDSEVFTPDKVDLLLVVDNSGSMADKQEVLGLVLSDLVLGITNPPCEDASGRLASPQPASGMDECPDGTGRARAPVTDMHIGVISSSLGGHGAKTCSGMVGMMPDISRRAEIDMAHLLARRAPGEEDALPTYQGQGFLAWDPGGKREPAGESDPDVLVQTLKDIVVGAGQWGCGYEAPLESFYRFLVDPMPYASISVTEDGIATPEGLDAPLLQQRAAFLRPDSLLLIVMLTDENDCSIVDGGLHWRVAHVSQRMSRARSECAIDPDDPCCMSCSAAPGECPPDPTCEGDDGQVATLRPEDDRVNLRCFDQKRRFGVDFLYPVERYVEALTSATITARDGEIVPNPIFSGPDPSGGDSRGRRPEHVLFTGIVGVPWQDIARDPSDLSAGLKTAAELAAPLPGGGTTWDVILGEPERAIPPKDPLMLESTAPRSGVNPITGDPTAPPGSITNPINGSEYTTETRGNGDLQYACVFPLPEPRICDEESTSCDCAAADNDSPVCEVNPDGGGRTLQVRAKAYPGLRELDLMKRLGDRAIPASICPAQLDDATRADYGYRPTVRAILDRLSAVLRPGRSAP</sequence>
<proteinExistence type="predicted"/>
<dbReference type="RefSeq" id="WP_129347829.1">
    <property type="nucleotide sequence ID" value="NZ_CP012670.1"/>
</dbReference>
<evidence type="ECO:0000313" key="3">
    <source>
        <dbReference type="Proteomes" id="UP000295781"/>
    </source>
</evidence>
<dbReference type="OrthoDB" id="5483859at2"/>
<feature type="region of interest" description="Disordered" evidence="1">
    <location>
        <begin position="485"/>
        <end position="509"/>
    </location>
</feature>
<dbReference type="Proteomes" id="UP000295781">
    <property type="component" value="Chromosome"/>
</dbReference>
<feature type="compositionally biased region" description="Polar residues" evidence="1">
    <location>
        <begin position="496"/>
        <end position="509"/>
    </location>
</feature>
<organism evidence="2 3">
    <name type="scientific">Sorangium cellulosum</name>
    <name type="common">Polyangium cellulosum</name>
    <dbReference type="NCBI Taxonomy" id="56"/>
    <lineage>
        <taxon>Bacteria</taxon>
        <taxon>Pseudomonadati</taxon>
        <taxon>Myxococcota</taxon>
        <taxon>Polyangia</taxon>
        <taxon>Polyangiales</taxon>
        <taxon>Polyangiaceae</taxon>
        <taxon>Sorangium</taxon>
    </lineage>
</organism>
<dbReference type="AlphaFoldDB" id="A0A4P2Q0X6"/>
<accession>A0A4P2Q0X6</accession>
<name>A0A4P2Q0X6_SORCE</name>